<dbReference type="Pfam" id="PF08798">
    <property type="entry name" value="CRISPR_assoc"/>
    <property type="match status" value="1"/>
</dbReference>
<evidence type="ECO:0000313" key="1">
    <source>
        <dbReference type="EMBL" id="GEM90626.1"/>
    </source>
</evidence>
<proteinExistence type="predicted"/>
<dbReference type="AlphaFoldDB" id="A0A511RPB7"/>
<dbReference type="SMART" id="SM01101">
    <property type="entry name" value="CRISPR_assoc"/>
    <property type="match status" value="1"/>
</dbReference>
<sequence>MYLSLLRLNLGHRQVRKDVANPYSMHQTLARVLDGEPRFLWRLETGSGFDDYGLLVQTSGRPDWRALSDRFPGYAEPAAGTPKPYEPSLHEGQLLRFRLYANPTVSREGKRHGLYREEEQLEWLATRLGAAGAAPRQVLVSRRGKLRIPKDGGTVVLAVAQFDGVLQVSDPSGVIVALKNGIGHGKAFGLGLLSIARYGE</sequence>
<dbReference type="OrthoDB" id="9795689at2"/>
<dbReference type="NCBIfam" id="TIGR01907">
    <property type="entry name" value="casE_Cse3"/>
    <property type="match status" value="1"/>
</dbReference>
<dbReference type="EMBL" id="BJXN01000017">
    <property type="protein sequence ID" value="GEM90626.1"/>
    <property type="molecule type" value="Genomic_DNA"/>
</dbReference>
<name>A0A511RPB7_9DEIN</name>
<dbReference type="InterPro" id="IPR010179">
    <property type="entry name" value="CRISPR-assoc_prot_Cse3"/>
</dbReference>
<organism evidence="1 2">
    <name type="scientific">Oceanithermus desulfurans NBRC 100063</name>
    <dbReference type="NCBI Taxonomy" id="1227550"/>
    <lineage>
        <taxon>Bacteria</taxon>
        <taxon>Thermotogati</taxon>
        <taxon>Deinococcota</taxon>
        <taxon>Deinococci</taxon>
        <taxon>Thermales</taxon>
        <taxon>Thermaceae</taxon>
        <taxon>Oceanithermus</taxon>
    </lineage>
</organism>
<evidence type="ECO:0000313" key="2">
    <source>
        <dbReference type="Proteomes" id="UP000321827"/>
    </source>
</evidence>
<dbReference type="SUPFAM" id="SSF117987">
    <property type="entry name" value="CRISPR-associated protein"/>
    <property type="match status" value="2"/>
</dbReference>
<protein>
    <submittedName>
        <fullName evidence="1">CRISPR-associated endoribonuclease Cse3</fullName>
    </submittedName>
</protein>
<dbReference type="Gene3D" id="3.30.70.1210">
    <property type="entry name" value="Crispr-associated protein, domain 2"/>
    <property type="match status" value="1"/>
</dbReference>
<dbReference type="CDD" id="cd09727">
    <property type="entry name" value="Cas6_I-E"/>
    <property type="match status" value="1"/>
</dbReference>
<dbReference type="Proteomes" id="UP000321827">
    <property type="component" value="Unassembled WGS sequence"/>
</dbReference>
<reference evidence="1 2" key="1">
    <citation type="submission" date="2019-07" db="EMBL/GenBank/DDBJ databases">
        <title>Whole genome shotgun sequence of Oceanithermus desulfurans NBRC 100063.</title>
        <authorList>
            <person name="Hosoyama A."/>
            <person name="Uohara A."/>
            <person name="Ohji S."/>
            <person name="Ichikawa N."/>
        </authorList>
    </citation>
    <scope>NUCLEOTIDE SEQUENCE [LARGE SCALE GENOMIC DNA]</scope>
    <source>
        <strain evidence="1 2">NBRC 100063</strain>
    </source>
</reference>
<comment type="caution">
    <text evidence="1">The sequence shown here is derived from an EMBL/GenBank/DDBJ whole genome shotgun (WGS) entry which is preliminary data.</text>
</comment>
<dbReference type="Gene3D" id="3.30.70.1200">
    <property type="entry name" value="Crispr-associated protein, domain 1"/>
    <property type="match status" value="1"/>
</dbReference>
<accession>A0A511RPB7</accession>
<dbReference type="RefSeq" id="WP_147148532.1">
    <property type="nucleotide sequence ID" value="NZ_BJXN01000017.1"/>
</dbReference>
<gene>
    <name evidence="1" type="primary">cse3</name>
    <name evidence="1" type="ORF">ODE01S_20600</name>
</gene>